<sequence length="340" mass="36741">MKLLSHTEILPFLPGVAAFSPGRLLGLASLHDVVGNNTEYEALIRKGLSEPTASRSVKFSPFKGDWESLRKDSVLRNSEWTWRINTSEIAVPNNDGPGYKLQDPHVVGTSYDLSWPKGTNLSDALDGAKGTFCATTLASFNLPVSVLNKYTEEHAGADCMPLLGEECVKSLLSTKEGAVWVTNENGGQCISPAKAWSEIPSCRDSLGAMKDYGLLYSGWPLDGRNPRNNATADKPWEAGNEFYVNVSSAVNGTASDTYLWSVNQLHILMLDARVPLGPRQRRLLCARVNATKLPENDGDKDGVARLGENIRGSSSGVERLGYSAGVLVLTLTVALASIVM</sequence>
<organism evidence="2 3">
    <name type="scientific">Apiospora kogelbergensis</name>
    <dbReference type="NCBI Taxonomy" id="1337665"/>
    <lineage>
        <taxon>Eukaryota</taxon>
        <taxon>Fungi</taxon>
        <taxon>Dikarya</taxon>
        <taxon>Ascomycota</taxon>
        <taxon>Pezizomycotina</taxon>
        <taxon>Sordariomycetes</taxon>
        <taxon>Xylariomycetidae</taxon>
        <taxon>Amphisphaeriales</taxon>
        <taxon>Apiosporaceae</taxon>
        <taxon>Apiospora</taxon>
    </lineage>
</organism>
<dbReference type="Proteomes" id="UP001392437">
    <property type="component" value="Unassembled WGS sequence"/>
</dbReference>
<keyword evidence="1" id="KW-1133">Transmembrane helix</keyword>
<name>A0AAW0QQZ9_9PEZI</name>
<protein>
    <recommendedName>
        <fullName evidence="4">Major paralogous domain-containing protein</fullName>
    </recommendedName>
</protein>
<keyword evidence="3" id="KW-1185">Reference proteome</keyword>
<evidence type="ECO:0000313" key="3">
    <source>
        <dbReference type="Proteomes" id="UP001392437"/>
    </source>
</evidence>
<accession>A0AAW0QQZ9</accession>
<evidence type="ECO:0000313" key="2">
    <source>
        <dbReference type="EMBL" id="KAK8101856.1"/>
    </source>
</evidence>
<gene>
    <name evidence="2" type="ORF">PG999_012230</name>
</gene>
<feature type="transmembrane region" description="Helical" evidence="1">
    <location>
        <begin position="320"/>
        <end position="339"/>
    </location>
</feature>
<evidence type="ECO:0000256" key="1">
    <source>
        <dbReference type="SAM" id="Phobius"/>
    </source>
</evidence>
<keyword evidence="1" id="KW-0472">Membrane</keyword>
<dbReference type="EMBL" id="JAQQWP010000009">
    <property type="protein sequence ID" value="KAK8101856.1"/>
    <property type="molecule type" value="Genomic_DNA"/>
</dbReference>
<evidence type="ECO:0008006" key="4">
    <source>
        <dbReference type="Google" id="ProtNLM"/>
    </source>
</evidence>
<keyword evidence="1" id="KW-0812">Transmembrane</keyword>
<reference evidence="2 3" key="1">
    <citation type="submission" date="2023-01" db="EMBL/GenBank/DDBJ databases">
        <title>Analysis of 21 Apiospora genomes using comparative genomics revels a genus with tremendous synthesis potential of carbohydrate active enzymes and secondary metabolites.</title>
        <authorList>
            <person name="Sorensen T."/>
        </authorList>
    </citation>
    <scope>NUCLEOTIDE SEQUENCE [LARGE SCALE GENOMIC DNA]</scope>
    <source>
        <strain evidence="2 3">CBS 117206</strain>
    </source>
</reference>
<proteinExistence type="predicted"/>
<comment type="caution">
    <text evidence="2">The sequence shown here is derived from an EMBL/GenBank/DDBJ whole genome shotgun (WGS) entry which is preliminary data.</text>
</comment>
<dbReference type="AlphaFoldDB" id="A0AAW0QQZ9"/>